<dbReference type="GO" id="GO:0016787">
    <property type="term" value="F:hydrolase activity"/>
    <property type="evidence" value="ECO:0007669"/>
    <property type="project" value="UniProtKB-KW"/>
</dbReference>
<evidence type="ECO:0000313" key="3">
    <source>
        <dbReference type="EMBL" id="RZS80327.1"/>
    </source>
</evidence>
<dbReference type="InterPro" id="IPR019826">
    <property type="entry name" value="Carboxylesterase_B_AS"/>
</dbReference>
<reference evidence="3 4" key="1">
    <citation type="submission" date="2019-02" db="EMBL/GenBank/DDBJ databases">
        <title>Genomic Encyclopedia of Type Strains, Phase IV (KMG-IV): sequencing the most valuable type-strain genomes for metagenomic binning, comparative biology and taxonomic classification.</title>
        <authorList>
            <person name="Goeker M."/>
        </authorList>
    </citation>
    <scope>NUCLEOTIDE SEQUENCE [LARGE SCALE GENOMIC DNA]</scope>
    <source>
        <strain evidence="3 4">K24</strain>
    </source>
</reference>
<evidence type="ECO:0000313" key="4">
    <source>
        <dbReference type="Proteomes" id="UP000292445"/>
    </source>
</evidence>
<dbReference type="PANTHER" id="PTHR48081">
    <property type="entry name" value="AB HYDROLASE SUPERFAMILY PROTEIN C4A8.06C"/>
    <property type="match status" value="1"/>
</dbReference>
<dbReference type="OrthoDB" id="9771666at2"/>
<gene>
    <name evidence="3" type="ORF">EV675_2926</name>
</gene>
<dbReference type="PANTHER" id="PTHR48081:SF33">
    <property type="entry name" value="KYNURENINE FORMAMIDASE"/>
    <property type="match status" value="1"/>
</dbReference>
<accession>A0A4Q7NCH4</accession>
<keyword evidence="1" id="KW-0378">Hydrolase</keyword>
<proteinExistence type="predicted"/>
<dbReference type="RefSeq" id="WP_130358104.1">
    <property type="nucleotide sequence ID" value="NZ_SGXC01000002.1"/>
</dbReference>
<dbReference type="InterPro" id="IPR029058">
    <property type="entry name" value="AB_hydrolase_fold"/>
</dbReference>
<dbReference type="InterPro" id="IPR049492">
    <property type="entry name" value="BD-FAE-like_dom"/>
</dbReference>
<protein>
    <submittedName>
        <fullName evidence="3">Arylformamidase</fullName>
    </submittedName>
</protein>
<feature type="domain" description="BD-FAE-like" evidence="2">
    <location>
        <begin position="51"/>
        <end position="155"/>
    </location>
</feature>
<dbReference type="Gene3D" id="3.40.50.1820">
    <property type="entry name" value="alpha/beta hydrolase"/>
    <property type="match status" value="1"/>
</dbReference>
<dbReference type="Pfam" id="PF20434">
    <property type="entry name" value="BD-FAE"/>
    <property type="match status" value="1"/>
</dbReference>
<evidence type="ECO:0000259" key="2">
    <source>
        <dbReference type="Pfam" id="PF20434"/>
    </source>
</evidence>
<dbReference type="SUPFAM" id="SSF53474">
    <property type="entry name" value="alpha/beta-Hydrolases"/>
    <property type="match status" value="1"/>
</dbReference>
<dbReference type="EMBL" id="SGXC01000002">
    <property type="protein sequence ID" value="RZS80327.1"/>
    <property type="molecule type" value="Genomic_DNA"/>
</dbReference>
<comment type="caution">
    <text evidence="3">The sequence shown here is derived from an EMBL/GenBank/DDBJ whole genome shotgun (WGS) entry which is preliminary data.</text>
</comment>
<dbReference type="InterPro" id="IPR050300">
    <property type="entry name" value="GDXG_lipolytic_enzyme"/>
</dbReference>
<dbReference type="AlphaFoldDB" id="A0A4Q7NCH4"/>
<evidence type="ECO:0000256" key="1">
    <source>
        <dbReference type="ARBA" id="ARBA00022801"/>
    </source>
</evidence>
<organism evidence="3 4">
    <name type="scientific">Pigmentiphaga kullae</name>
    <dbReference type="NCBI Taxonomy" id="151784"/>
    <lineage>
        <taxon>Bacteria</taxon>
        <taxon>Pseudomonadati</taxon>
        <taxon>Pseudomonadota</taxon>
        <taxon>Betaproteobacteria</taxon>
        <taxon>Burkholderiales</taxon>
        <taxon>Alcaligenaceae</taxon>
        <taxon>Pigmentiphaga</taxon>
    </lineage>
</organism>
<keyword evidence="4" id="KW-1185">Reference proteome</keyword>
<sequence>MNERPAPYDIEATVPDFRAHLQRYAEASRLTREQRPTRLDLAYGEGTAQTLDVYLADAPHAPVVIYLHGGAWKGSSKSDRGFPAQAFGPAGAIWISMEYPLAPAASVDDMVASVRRGVAWVHRQAASFGGDPDRIFLCGNSAGGHLAGMAAATDWAEQGLPADLVKGVTTVSGIFDMRPMAESFMNEWLRLDAPGAARNSPLLHLPRAACPLICAVGEKELPEFVEQSAGYARAWAAAGYPARFVPMKDHDHFSIIDELNRPGGPLLAAMFEQIGLRNRGAAPRVHT</sequence>
<name>A0A4Q7NCH4_9BURK</name>
<dbReference type="Proteomes" id="UP000292445">
    <property type="component" value="Unassembled WGS sequence"/>
</dbReference>
<dbReference type="PROSITE" id="PS00122">
    <property type="entry name" value="CARBOXYLESTERASE_B_1"/>
    <property type="match status" value="1"/>
</dbReference>